<name>T1KHD6_TETUR</name>
<dbReference type="GO" id="GO:0005886">
    <property type="term" value="C:plasma membrane"/>
    <property type="evidence" value="ECO:0007669"/>
    <property type="project" value="TreeGrafter"/>
</dbReference>
<dbReference type="EMBL" id="CAEY01000075">
    <property type="status" value="NOT_ANNOTATED_CDS"/>
    <property type="molecule type" value="Genomic_DNA"/>
</dbReference>
<evidence type="ECO:0000256" key="5">
    <source>
        <dbReference type="ARBA" id="ARBA00023136"/>
    </source>
</evidence>
<organism evidence="7 8">
    <name type="scientific">Tetranychus urticae</name>
    <name type="common">Two-spotted spider mite</name>
    <dbReference type="NCBI Taxonomy" id="32264"/>
    <lineage>
        <taxon>Eukaryota</taxon>
        <taxon>Metazoa</taxon>
        <taxon>Ecdysozoa</taxon>
        <taxon>Arthropoda</taxon>
        <taxon>Chelicerata</taxon>
        <taxon>Arachnida</taxon>
        <taxon>Acari</taxon>
        <taxon>Acariformes</taxon>
        <taxon>Trombidiformes</taxon>
        <taxon>Prostigmata</taxon>
        <taxon>Eleutherengona</taxon>
        <taxon>Raphignathae</taxon>
        <taxon>Tetranychoidea</taxon>
        <taxon>Tetranychidae</taxon>
        <taxon>Tetranychus</taxon>
    </lineage>
</organism>
<reference evidence="8" key="1">
    <citation type="submission" date="2011-08" db="EMBL/GenBank/DDBJ databases">
        <authorList>
            <person name="Rombauts S."/>
        </authorList>
    </citation>
    <scope>NUCLEOTIDE SEQUENCE</scope>
    <source>
        <strain evidence="8">London</strain>
    </source>
</reference>
<evidence type="ECO:0000256" key="4">
    <source>
        <dbReference type="ARBA" id="ARBA00022989"/>
    </source>
</evidence>
<keyword evidence="8" id="KW-1185">Reference proteome</keyword>
<keyword evidence="5 6" id="KW-0472">Membrane</keyword>
<evidence type="ECO:0000256" key="1">
    <source>
        <dbReference type="ARBA" id="ARBA00004141"/>
    </source>
</evidence>
<evidence type="ECO:0000256" key="3">
    <source>
        <dbReference type="ARBA" id="ARBA00022692"/>
    </source>
</evidence>
<evidence type="ECO:0000256" key="6">
    <source>
        <dbReference type="SAM" id="Phobius"/>
    </source>
</evidence>
<dbReference type="Pfam" id="PF00939">
    <property type="entry name" value="Na_sulph_symp"/>
    <property type="match status" value="1"/>
</dbReference>
<feature type="transmembrane region" description="Helical" evidence="6">
    <location>
        <begin position="43"/>
        <end position="67"/>
    </location>
</feature>
<comment type="similarity">
    <text evidence="2">Belongs to the SLC13A/DASS transporter (TC 2.A.47) family. NADC subfamily.</text>
</comment>
<dbReference type="HOGENOM" id="CLU_1356217_0_0_1"/>
<reference evidence="7" key="2">
    <citation type="submission" date="2015-06" db="UniProtKB">
        <authorList>
            <consortium name="EnsemblMetazoa"/>
        </authorList>
    </citation>
    <scope>IDENTIFICATION</scope>
</reference>
<feature type="transmembrane region" description="Helical" evidence="6">
    <location>
        <begin position="16"/>
        <end position="36"/>
    </location>
</feature>
<protein>
    <recommendedName>
        <fullName evidence="9">Citrate transporter-like domain-containing protein</fullName>
    </recommendedName>
</protein>
<proteinExistence type="inferred from homology"/>
<dbReference type="eggNOG" id="KOG1281">
    <property type="taxonomic scope" value="Eukaryota"/>
</dbReference>
<keyword evidence="3 6" id="KW-0812">Transmembrane</keyword>
<dbReference type="EnsemblMetazoa" id="tetur11g04010.1">
    <property type="protein sequence ID" value="tetur11g04010.1"/>
    <property type="gene ID" value="tetur11g04010"/>
</dbReference>
<feature type="transmembrane region" description="Helical" evidence="6">
    <location>
        <begin position="126"/>
        <end position="145"/>
    </location>
</feature>
<dbReference type="GO" id="GO:0015137">
    <property type="term" value="F:citrate transmembrane transporter activity"/>
    <property type="evidence" value="ECO:0007669"/>
    <property type="project" value="TreeGrafter"/>
</dbReference>
<evidence type="ECO:0000313" key="8">
    <source>
        <dbReference type="Proteomes" id="UP000015104"/>
    </source>
</evidence>
<dbReference type="PANTHER" id="PTHR10283">
    <property type="entry name" value="SOLUTE CARRIER FAMILY 13 MEMBER"/>
    <property type="match status" value="1"/>
</dbReference>
<dbReference type="GO" id="GO:0015141">
    <property type="term" value="F:succinate transmembrane transporter activity"/>
    <property type="evidence" value="ECO:0007669"/>
    <property type="project" value="TreeGrafter"/>
</dbReference>
<evidence type="ECO:0000313" key="7">
    <source>
        <dbReference type="EnsemblMetazoa" id="tetur11g04010.1"/>
    </source>
</evidence>
<dbReference type="STRING" id="32264.T1KHD6"/>
<dbReference type="PANTHER" id="PTHR10283:SF82">
    <property type="entry name" value="SOLUTE CARRIER FAMILY 13 MEMBER 2"/>
    <property type="match status" value="1"/>
</dbReference>
<comment type="subcellular location">
    <subcellularLocation>
        <location evidence="1">Membrane</location>
        <topology evidence="1">Multi-pass membrane protein</topology>
    </subcellularLocation>
</comment>
<evidence type="ECO:0000256" key="2">
    <source>
        <dbReference type="ARBA" id="ARBA00006772"/>
    </source>
</evidence>
<dbReference type="Proteomes" id="UP000015104">
    <property type="component" value="Unassembled WGS sequence"/>
</dbReference>
<evidence type="ECO:0008006" key="9">
    <source>
        <dbReference type="Google" id="ProtNLM"/>
    </source>
</evidence>
<dbReference type="AlphaFoldDB" id="T1KHD6"/>
<dbReference type="InterPro" id="IPR001898">
    <property type="entry name" value="SLC13A/DASS"/>
</dbReference>
<keyword evidence="4 6" id="KW-1133">Transmembrane helix</keyword>
<accession>T1KHD6</accession>
<sequence>MVTDIKAWFNHVTVCWRGYFSISVILLLSPLLIFGYNDPKCRCAFVVLLMTIYWAIQPIPMGVTALFPVFMLPILELATSEEACRPYLQEANMVFVGSLIFAAAIESSNLHRRIALFVLKNIGSQLDMIMLGFMGITMFIAWWITNTATTALMLPIMDAVLHEIQPKETDSWNDLLRVKLITLQTMMAIIMTLTTIKMDISW</sequence>